<dbReference type="RefSeq" id="XP_068369695.1">
    <property type="nucleotide sequence ID" value="XM_068497073.1"/>
</dbReference>
<evidence type="ECO:0000256" key="1">
    <source>
        <dbReference type="SAM" id="Coils"/>
    </source>
</evidence>
<comment type="caution">
    <text evidence="2">The sequence shown here is derived from an EMBL/GenBank/DDBJ whole genome shotgun (WGS) entry which is preliminary data.</text>
</comment>
<dbReference type="Proteomes" id="UP000179807">
    <property type="component" value="Unassembled WGS sequence"/>
</dbReference>
<dbReference type="OrthoDB" id="10515258at2759"/>
<evidence type="ECO:0000313" key="2">
    <source>
        <dbReference type="EMBL" id="OHT16559.1"/>
    </source>
</evidence>
<dbReference type="EMBL" id="MLAK01000100">
    <property type="protein sequence ID" value="OHT16559.1"/>
    <property type="molecule type" value="Genomic_DNA"/>
</dbReference>
<reference evidence="2" key="1">
    <citation type="submission" date="2016-10" db="EMBL/GenBank/DDBJ databases">
        <authorList>
            <person name="Benchimol M."/>
            <person name="Almeida L.G."/>
            <person name="Vasconcelos A.T."/>
            <person name="Perreira-Neves A."/>
            <person name="Rosa I.A."/>
            <person name="Tasca T."/>
            <person name="Bogo M.R."/>
            <person name="de Souza W."/>
        </authorList>
    </citation>
    <scope>NUCLEOTIDE SEQUENCE [LARGE SCALE GENOMIC DNA]</scope>
    <source>
        <strain evidence="2">K</strain>
    </source>
</reference>
<keyword evidence="3" id="KW-1185">Reference proteome</keyword>
<name>A0A1J4KZ80_9EUKA</name>
<organism evidence="2 3">
    <name type="scientific">Tritrichomonas foetus</name>
    <dbReference type="NCBI Taxonomy" id="1144522"/>
    <lineage>
        <taxon>Eukaryota</taxon>
        <taxon>Metamonada</taxon>
        <taxon>Parabasalia</taxon>
        <taxon>Tritrichomonadida</taxon>
        <taxon>Tritrichomonadidae</taxon>
        <taxon>Tritrichomonas</taxon>
    </lineage>
</organism>
<proteinExistence type="predicted"/>
<evidence type="ECO:0000313" key="3">
    <source>
        <dbReference type="Proteomes" id="UP000179807"/>
    </source>
</evidence>
<keyword evidence="1" id="KW-0175">Coiled coil</keyword>
<gene>
    <name evidence="2" type="ORF">TRFO_13157</name>
</gene>
<sequence length="392" mass="46049">MSQPSNAFDFDFYFNATEESFAAEKQQMLDRVEELRKSWEEVVELDRTAVQKCTELNELKNILSKNHLQILRTREEILNAECLNAKLQFQNRLLQNEIWRLLPYAETDSSTIDYKIALDHEQFEQPKIKKVIPDQKYSKVLSELLRKWEDLASTQHYVFEEEVNLRNKDEACFESFLEDYQKQNADAHQRIDVQLDELLQRINAEKFTNTESVSQHKSMIDAMDRKKENLLTKASEFEMAVTQKKIRQRTIAQKKGATLCNAARERIRNIERLNVRRYEMMKSQDAELNRLYKEKTETVKKLKDKSRRLKKNNNGFLKQGKIMIEKLECQLNALISAAAAMKLCPFEEHQYIINAVSSAVKNQAEKVMTFDEMSLKVKNMGDRIGKLAQVFL</sequence>
<protein>
    <submittedName>
        <fullName evidence="2">Uncharacterized protein</fullName>
    </submittedName>
</protein>
<dbReference type="VEuPathDB" id="TrichDB:TRFO_13157"/>
<feature type="coiled-coil region" evidence="1">
    <location>
        <begin position="285"/>
        <end position="319"/>
    </location>
</feature>
<dbReference type="GeneID" id="94831777"/>
<accession>A0A1J4KZ80</accession>
<dbReference type="AlphaFoldDB" id="A0A1J4KZ80"/>